<feature type="transmembrane region" description="Helical" evidence="1">
    <location>
        <begin position="21"/>
        <end position="39"/>
    </location>
</feature>
<dbReference type="OrthoDB" id="963379at2"/>
<sequence>MASETNNERKNFALGKENLKLILIGFVIVILGFVLMSGGGSTDPNVFDESIFSFRRITLAPIVVLAGFGFVVYAIMKKPKGE</sequence>
<dbReference type="Proteomes" id="UP000294830">
    <property type="component" value="Unassembled WGS sequence"/>
</dbReference>
<dbReference type="RefSeq" id="WP_131838069.1">
    <property type="nucleotide sequence ID" value="NZ_SLWB01000001.1"/>
</dbReference>
<evidence type="ECO:0008006" key="4">
    <source>
        <dbReference type="Google" id="ProtNLM"/>
    </source>
</evidence>
<dbReference type="EMBL" id="SLWB01000001">
    <property type="protein sequence ID" value="TCN73299.1"/>
    <property type="molecule type" value="Genomic_DNA"/>
</dbReference>
<evidence type="ECO:0000313" key="2">
    <source>
        <dbReference type="EMBL" id="TCN73299.1"/>
    </source>
</evidence>
<dbReference type="AlphaFoldDB" id="A0A4R2EVE0"/>
<keyword evidence="1" id="KW-1133">Transmembrane helix</keyword>
<organism evidence="2 3">
    <name type="scientific">Acetobacteroides hydrogenigenes</name>
    <dbReference type="NCBI Taxonomy" id="979970"/>
    <lineage>
        <taxon>Bacteria</taxon>
        <taxon>Pseudomonadati</taxon>
        <taxon>Bacteroidota</taxon>
        <taxon>Bacteroidia</taxon>
        <taxon>Bacteroidales</taxon>
        <taxon>Rikenellaceae</taxon>
        <taxon>Acetobacteroides</taxon>
    </lineage>
</organism>
<protein>
    <recommendedName>
        <fullName evidence="4">DUF3098 family protein</fullName>
    </recommendedName>
</protein>
<dbReference type="InterPro" id="IPR021448">
    <property type="entry name" value="DUF3098"/>
</dbReference>
<dbReference type="Pfam" id="PF11297">
    <property type="entry name" value="DUF3098"/>
    <property type="match status" value="1"/>
</dbReference>
<keyword evidence="1" id="KW-0812">Transmembrane</keyword>
<reference evidence="2 3" key="1">
    <citation type="submission" date="2019-03" db="EMBL/GenBank/DDBJ databases">
        <title>Genomic Encyclopedia of Archaeal and Bacterial Type Strains, Phase II (KMG-II): from individual species to whole genera.</title>
        <authorList>
            <person name="Goeker M."/>
        </authorList>
    </citation>
    <scope>NUCLEOTIDE SEQUENCE [LARGE SCALE GENOMIC DNA]</scope>
    <source>
        <strain evidence="2 3">RL-C</strain>
    </source>
</reference>
<evidence type="ECO:0000256" key="1">
    <source>
        <dbReference type="SAM" id="Phobius"/>
    </source>
</evidence>
<name>A0A4R2EVE0_9BACT</name>
<feature type="transmembrane region" description="Helical" evidence="1">
    <location>
        <begin position="59"/>
        <end position="76"/>
    </location>
</feature>
<proteinExistence type="predicted"/>
<keyword evidence="3" id="KW-1185">Reference proteome</keyword>
<evidence type="ECO:0000313" key="3">
    <source>
        <dbReference type="Proteomes" id="UP000294830"/>
    </source>
</evidence>
<keyword evidence="1" id="KW-0472">Membrane</keyword>
<accession>A0A4R2EVE0</accession>
<comment type="caution">
    <text evidence="2">The sequence shown here is derived from an EMBL/GenBank/DDBJ whole genome shotgun (WGS) entry which is preliminary data.</text>
</comment>
<gene>
    <name evidence="2" type="ORF">CLV25_101524</name>
</gene>